<evidence type="ECO:0000256" key="4">
    <source>
        <dbReference type="ARBA" id="ARBA00022516"/>
    </source>
</evidence>
<dbReference type="EMBL" id="GDKF01006280">
    <property type="protein sequence ID" value="JAT72342.1"/>
    <property type="molecule type" value="Transcribed_RNA"/>
</dbReference>
<feature type="region of interest" description="Disordered" evidence="13">
    <location>
        <begin position="416"/>
        <end position="442"/>
    </location>
</feature>
<evidence type="ECO:0000256" key="12">
    <source>
        <dbReference type="ARBA" id="ARBA00023315"/>
    </source>
</evidence>
<evidence type="ECO:0000256" key="10">
    <source>
        <dbReference type="ARBA" id="ARBA00023209"/>
    </source>
</evidence>
<keyword evidence="7 14" id="KW-1133">Transmembrane helix</keyword>
<keyword evidence="10" id="KW-0594">Phospholipid biosynthesis</keyword>
<dbReference type="GO" id="GO:0006656">
    <property type="term" value="P:phosphatidylcholine biosynthetic process"/>
    <property type="evidence" value="ECO:0007669"/>
    <property type="project" value="TreeGrafter"/>
</dbReference>
<feature type="transmembrane region" description="Helical" evidence="14">
    <location>
        <begin position="354"/>
        <end position="377"/>
    </location>
</feature>
<feature type="transmembrane region" description="Helical" evidence="14">
    <location>
        <begin position="164"/>
        <end position="183"/>
    </location>
</feature>
<keyword evidence="9 14" id="KW-0472">Membrane</keyword>
<evidence type="ECO:0000256" key="8">
    <source>
        <dbReference type="ARBA" id="ARBA00023098"/>
    </source>
</evidence>
<evidence type="ECO:0000256" key="2">
    <source>
        <dbReference type="ARBA" id="ARBA00006675"/>
    </source>
</evidence>
<accession>A0A1D1ZZG1</accession>
<evidence type="ECO:0000256" key="5">
    <source>
        <dbReference type="ARBA" id="ARBA00022679"/>
    </source>
</evidence>
<feature type="transmembrane region" description="Helical" evidence="14">
    <location>
        <begin position="215"/>
        <end position="235"/>
    </location>
</feature>
<dbReference type="AlphaFoldDB" id="A0A1D1ZZG1"/>
<keyword evidence="6 14" id="KW-0812">Transmembrane</keyword>
<name>A0A1D1ZZG1_AUXPR</name>
<evidence type="ECO:0000256" key="11">
    <source>
        <dbReference type="ARBA" id="ARBA00023264"/>
    </source>
</evidence>
<dbReference type="GO" id="GO:0016020">
    <property type="term" value="C:membrane"/>
    <property type="evidence" value="ECO:0007669"/>
    <property type="project" value="UniProtKB-SubCell"/>
</dbReference>
<feature type="transmembrane region" description="Helical" evidence="14">
    <location>
        <begin position="141"/>
        <end position="158"/>
    </location>
</feature>
<keyword evidence="4" id="KW-0444">Lipid biosynthesis</keyword>
<comment type="subcellular location">
    <subcellularLocation>
        <location evidence="1">Membrane</location>
        <topology evidence="1">Multi-pass membrane protein</topology>
    </subcellularLocation>
</comment>
<feature type="transmembrane region" description="Helical" evidence="14">
    <location>
        <begin position="383"/>
        <end position="401"/>
    </location>
</feature>
<keyword evidence="8" id="KW-0443">Lipid metabolism</keyword>
<sequence>FVPNTPFDPHRKGICSQTYATQHRLGLPAMTSHGPGTLPEIPSNSAALGEEDEPPTFSPRSLAVQRGILAEAVGALGSQDFAAALSAQGDSVSDDSDWEYELENFDQINIKHLIRAELKDTVRKMIAKQKSPARTLMRDKLIFVVCTVDLYLSAYWLGCYPQSFYQLYTVKAAVLFCIRWVVYRYKRWHYFLFDLCYAAQVVLLIQLWLFPTSIAWIKVTFALNLGPLVWSIVAFRNSLVPHSLDKMTSHFLHWFPACVSYAARWHPPSQVVDYLASSAEARSAWESTSLRELFFLPLVPYLIWAVLYYLKVFVISSSRIEQRGYETLFKFATSNRRSLFGAVVLRFPHALQPAVYMAMHVGLCAATLVLTSVWWRYQLACEAFLVIQFTASAWSGATFYFDVFSRKYIAGLGASSKGSGGDLKTGAARQHDADGHPAQPPM</sequence>
<evidence type="ECO:0000256" key="3">
    <source>
        <dbReference type="ARBA" id="ARBA00019082"/>
    </source>
</evidence>
<evidence type="ECO:0000256" key="7">
    <source>
        <dbReference type="ARBA" id="ARBA00022989"/>
    </source>
</evidence>
<feature type="transmembrane region" description="Helical" evidence="14">
    <location>
        <begin position="293"/>
        <end position="310"/>
    </location>
</feature>
<feature type="region of interest" description="Disordered" evidence="13">
    <location>
        <begin position="27"/>
        <end position="59"/>
    </location>
</feature>
<keyword evidence="5" id="KW-0808">Transferase</keyword>
<protein>
    <recommendedName>
        <fullName evidence="3">Glycerophosphocholine acyltransferase 1</fullName>
    </recommendedName>
</protein>
<dbReference type="Pfam" id="PF10998">
    <property type="entry name" value="DUF2838"/>
    <property type="match status" value="1"/>
</dbReference>
<comment type="similarity">
    <text evidence="2">Belongs to the GPC1 family.</text>
</comment>
<dbReference type="GO" id="GO:0016746">
    <property type="term" value="F:acyltransferase activity"/>
    <property type="evidence" value="ECO:0007669"/>
    <property type="project" value="UniProtKB-KW"/>
</dbReference>
<feature type="transmembrane region" description="Helical" evidence="14">
    <location>
        <begin position="190"/>
        <end position="209"/>
    </location>
</feature>
<keyword evidence="11" id="KW-1208">Phospholipid metabolism</keyword>
<keyword evidence="12" id="KW-0012">Acyltransferase</keyword>
<gene>
    <name evidence="15" type="ORF">g.20959</name>
</gene>
<dbReference type="PANTHER" id="PTHR31201">
    <property type="entry name" value="OS01G0585100 PROTEIN"/>
    <property type="match status" value="1"/>
</dbReference>
<feature type="non-terminal residue" evidence="15">
    <location>
        <position position="1"/>
    </location>
</feature>
<evidence type="ECO:0000256" key="6">
    <source>
        <dbReference type="ARBA" id="ARBA00022692"/>
    </source>
</evidence>
<dbReference type="PANTHER" id="PTHR31201:SF1">
    <property type="entry name" value="GLYCEROPHOSPHOCHOLINE ACYLTRANSFERASE 1"/>
    <property type="match status" value="1"/>
</dbReference>
<evidence type="ECO:0000256" key="13">
    <source>
        <dbReference type="SAM" id="MobiDB-lite"/>
    </source>
</evidence>
<evidence type="ECO:0000256" key="9">
    <source>
        <dbReference type="ARBA" id="ARBA00023136"/>
    </source>
</evidence>
<organism evidence="15">
    <name type="scientific">Auxenochlorella protothecoides</name>
    <name type="common">Green microalga</name>
    <name type="synonym">Chlorella protothecoides</name>
    <dbReference type="NCBI Taxonomy" id="3075"/>
    <lineage>
        <taxon>Eukaryota</taxon>
        <taxon>Viridiplantae</taxon>
        <taxon>Chlorophyta</taxon>
        <taxon>core chlorophytes</taxon>
        <taxon>Trebouxiophyceae</taxon>
        <taxon>Chlorellales</taxon>
        <taxon>Chlorellaceae</taxon>
        <taxon>Auxenochlorella</taxon>
    </lineage>
</organism>
<evidence type="ECO:0000313" key="15">
    <source>
        <dbReference type="EMBL" id="JAT72342.1"/>
    </source>
</evidence>
<proteinExistence type="inferred from homology"/>
<evidence type="ECO:0000256" key="14">
    <source>
        <dbReference type="SAM" id="Phobius"/>
    </source>
</evidence>
<dbReference type="InterPro" id="IPR021261">
    <property type="entry name" value="GPCAT"/>
</dbReference>
<reference evidence="15" key="1">
    <citation type="submission" date="2015-08" db="EMBL/GenBank/DDBJ databases">
        <authorList>
            <person name="Babu N.S."/>
            <person name="Beckwith C.J."/>
            <person name="Beseler K.G."/>
            <person name="Brison A."/>
            <person name="Carone J.V."/>
            <person name="Caskin T.P."/>
            <person name="Diamond M."/>
            <person name="Durham M.E."/>
            <person name="Foxe J.M."/>
            <person name="Go M."/>
            <person name="Henderson B.A."/>
            <person name="Jones I.B."/>
            <person name="McGettigan J.A."/>
            <person name="Micheletti S.J."/>
            <person name="Nasrallah M.E."/>
            <person name="Ortiz D."/>
            <person name="Piller C.R."/>
            <person name="Privatt S.R."/>
            <person name="Schneider S.L."/>
            <person name="Sharp S."/>
            <person name="Smith T.C."/>
            <person name="Stanton J.D."/>
            <person name="Ullery H.E."/>
            <person name="Wilson R.J."/>
            <person name="Serrano M.G."/>
            <person name="Buck G."/>
            <person name="Lee V."/>
            <person name="Wang Y."/>
            <person name="Carvalho R."/>
            <person name="Voegtly L."/>
            <person name="Shi R."/>
            <person name="Duckworth R."/>
            <person name="Johnson A."/>
            <person name="Loviza R."/>
            <person name="Walstead R."/>
            <person name="Shah Z."/>
            <person name="Kiflezghi M."/>
            <person name="Wade K."/>
            <person name="Ball S.L."/>
            <person name="Bradley K.W."/>
            <person name="Asai D.J."/>
            <person name="Bowman C.A."/>
            <person name="Russell D.A."/>
            <person name="Pope W.H."/>
            <person name="Jacobs-Sera D."/>
            <person name="Hendrix R.W."/>
            <person name="Hatfull G.F."/>
        </authorList>
    </citation>
    <scope>NUCLEOTIDE SEQUENCE</scope>
</reference>
<evidence type="ECO:0000256" key="1">
    <source>
        <dbReference type="ARBA" id="ARBA00004141"/>
    </source>
</evidence>